<reference evidence="2" key="1">
    <citation type="submission" date="2020-01" db="EMBL/GenBank/DDBJ databases">
        <authorList>
            <person name="Mishra B."/>
        </authorList>
    </citation>
    <scope>NUCLEOTIDE SEQUENCE [LARGE SCALE GENOMIC DNA]</scope>
</reference>
<protein>
    <submittedName>
        <fullName evidence="2">Uncharacterized protein</fullName>
    </submittedName>
</protein>
<feature type="compositionally biased region" description="Basic and acidic residues" evidence="1">
    <location>
        <begin position="36"/>
        <end position="50"/>
    </location>
</feature>
<evidence type="ECO:0000313" key="3">
    <source>
        <dbReference type="Proteomes" id="UP000467841"/>
    </source>
</evidence>
<evidence type="ECO:0000256" key="1">
    <source>
        <dbReference type="SAM" id="MobiDB-lite"/>
    </source>
</evidence>
<name>A0A6D2JA98_9BRAS</name>
<gene>
    <name evidence="2" type="ORF">MERR_LOCUS27388</name>
</gene>
<dbReference type="Proteomes" id="UP000467841">
    <property type="component" value="Unassembled WGS sequence"/>
</dbReference>
<sequence>MSDSDDQEERDNLAAREIALAEQREGPPDPNVAHNRANDEMPRDGARNNEEVMGDFDSNPTLLINRNPIQPPLPEGRSYEISPEIIALVKQNQFQAVF</sequence>
<dbReference type="AlphaFoldDB" id="A0A6D2JA98"/>
<proteinExistence type="predicted"/>
<comment type="caution">
    <text evidence="2">The sequence shown here is derived from an EMBL/GenBank/DDBJ whole genome shotgun (WGS) entry which is preliminary data.</text>
</comment>
<feature type="compositionally biased region" description="Polar residues" evidence="1">
    <location>
        <begin position="58"/>
        <end position="68"/>
    </location>
</feature>
<accession>A0A6D2JA98</accession>
<feature type="region of interest" description="Disordered" evidence="1">
    <location>
        <begin position="1"/>
        <end position="76"/>
    </location>
</feature>
<evidence type="ECO:0000313" key="2">
    <source>
        <dbReference type="EMBL" id="CAA7040153.1"/>
    </source>
</evidence>
<dbReference type="EMBL" id="CACVBM020001224">
    <property type="protein sequence ID" value="CAA7040153.1"/>
    <property type="molecule type" value="Genomic_DNA"/>
</dbReference>
<keyword evidence="3" id="KW-1185">Reference proteome</keyword>
<organism evidence="2 3">
    <name type="scientific">Microthlaspi erraticum</name>
    <dbReference type="NCBI Taxonomy" id="1685480"/>
    <lineage>
        <taxon>Eukaryota</taxon>
        <taxon>Viridiplantae</taxon>
        <taxon>Streptophyta</taxon>
        <taxon>Embryophyta</taxon>
        <taxon>Tracheophyta</taxon>
        <taxon>Spermatophyta</taxon>
        <taxon>Magnoliopsida</taxon>
        <taxon>eudicotyledons</taxon>
        <taxon>Gunneridae</taxon>
        <taxon>Pentapetalae</taxon>
        <taxon>rosids</taxon>
        <taxon>malvids</taxon>
        <taxon>Brassicales</taxon>
        <taxon>Brassicaceae</taxon>
        <taxon>Coluteocarpeae</taxon>
        <taxon>Microthlaspi</taxon>
    </lineage>
</organism>